<dbReference type="InterPro" id="IPR024078">
    <property type="entry name" value="LmbE-like_dom_sf"/>
</dbReference>
<dbReference type="GO" id="GO:0016137">
    <property type="term" value="P:glycoside metabolic process"/>
    <property type="evidence" value="ECO:0007669"/>
    <property type="project" value="UniProtKB-ARBA"/>
</dbReference>
<dbReference type="RefSeq" id="WP_208046138.1">
    <property type="nucleotide sequence ID" value="NZ_JAGDYL010000017.1"/>
</dbReference>
<dbReference type="GO" id="GO:0016811">
    <property type="term" value="F:hydrolase activity, acting on carbon-nitrogen (but not peptide) bonds, in linear amides"/>
    <property type="evidence" value="ECO:0007669"/>
    <property type="project" value="TreeGrafter"/>
</dbReference>
<dbReference type="Gene3D" id="3.40.50.10320">
    <property type="entry name" value="LmbE-like"/>
    <property type="match status" value="1"/>
</dbReference>
<keyword evidence="3" id="KW-1185">Reference proteome</keyword>
<organism evidence="2 3">
    <name type="scientific">Leucobacter ruminantium</name>
    <dbReference type="NCBI Taxonomy" id="1289170"/>
    <lineage>
        <taxon>Bacteria</taxon>
        <taxon>Bacillati</taxon>
        <taxon>Actinomycetota</taxon>
        <taxon>Actinomycetes</taxon>
        <taxon>Micrococcales</taxon>
        <taxon>Microbacteriaceae</taxon>
        <taxon>Leucobacter</taxon>
    </lineage>
</organism>
<proteinExistence type="predicted"/>
<gene>
    <name evidence="2" type="ORF">J4H91_10090</name>
</gene>
<dbReference type="PANTHER" id="PTHR12993">
    <property type="entry name" value="N-ACETYLGLUCOSAMINYL-PHOSPHATIDYLINOSITOL DE-N-ACETYLASE-RELATED"/>
    <property type="match status" value="1"/>
</dbReference>
<name>A0A939LZ94_9MICO</name>
<reference evidence="2" key="1">
    <citation type="submission" date="2021-03" db="EMBL/GenBank/DDBJ databases">
        <title>Leucobacter chromiisoli sp. nov., isolated from chromium-containing soil of chemical plant.</title>
        <authorList>
            <person name="Xu Z."/>
        </authorList>
    </citation>
    <scope>NUCLEOTIDE SEQUENCE</scope>
    <source>
        <strain evidence="2">A2</strain>
    </source>
</reference>
<dbReference type="PANTHER" id="PTHR12993:SF28">
    <property type="entry name" value="LMBE FAMILY PROTEIN"/>
    <property type="match status" value="1"/>
</dbReference>
<accession>A0A939LZ94</accession>
<keyword evidence="1" id="KW-0862">Zinc</keyword>
<sequence length="249" mass="27101">MDARHDSPASLPAFDETGIRRVLVVVAHPDDPEYGTSAAVAEWTARGIEVGYLLLTSGEAGMQRPPEEAGPLRAEEQRRACSEVGVEHLTILEFTDGVLEYGLELRRAIAREIRRFRPDAVVTGSGELFVGWGVDHADHRAAGLAAIDAVRDADNRWVFPELLRDEDLAPWGTTWLLLTGSEPTHAVAIGEASVRRAVASLTAHEAYLADLPWHPAPAEFIPEMLREMGSAAGAPHAVCFRALRMRGEA</sequence>
<protein>
    <submittedName>
        <fullName evidence="2">PIG-L family deacetylase</fullName>
    </submittedName>
</protein>
<dbReference type="Proteomes" id="UP000664398">
    <property type="component" value="Unassembled WGS sequence"/>
</dbReference>
<evidence type="ECO:0000313" key="3">
    <source>
        <dbReference type="Proteomes" id="UP000664398"/>
    </source>
</evidence>
<dbReference type="InterPro" id="IPR003737">
    <property type="entry name" value="GlcNAc_PI_deacetylase-related"/>
</dbReference>
<dbReference type="AlphaFoldDB" id="A0A939LZ94"/>
<evidence type="ECO:0000256" key="1">
    <source>
        <dbReference type="ARBA" id="ARBA00022833"/>
    </source>
</evidence>
<dbReference type="Pfam" id="PF02585">
    <property type="entry name" value="PIG-L"/>
    <property type="match status" value="1"/>
</dbReference>
<dbReference type="EMBL" id="JAGDYL010000017">
    <property type="protein sequence ID" value="MBO1805663.1"/>
    <property type="molecule type" value="Genomic_DNA"/>
</dbReference>
<dbReference type="SUPFAM" id="SSF102588">
    <property type="entry name" value="LmbE-like"/>
    <property type="match status" value="1"/>
</dbReference>
<evidence type="ECO:0000313" key="2">
    <source>
        <dbReference type="EMBL" id="MBO1805663.1"/>
    </source>
</evidence>
<comment type="caution">
    <text evidence="2">The sequence shown here is derived from an EMBL/GenBank/DDBJ whole genome shotgun (WGS) entry which is preliminary data.</text>
</comment>